<protein>
    <submittedName>
        <fullName evidence="1">Uncharacterized protein</fullName>
    </submittedName>
</protein>
<proteinExistence type="predicted"/>
<name>A0AAF0ZNS4_SOLVR</name>
<sequence length="83" mass="9656">MKLEEDYFLVGENNKESIHSSMPIVKEVKIKITKKQLLELMSKADIEGLSIHQLLTKLMNVDEGLELHHRSWRPALHTIHEVN</sequence>
<dbReference type="PANTHER" id="PTHR33647:SF5">
    <property type="entry name" value="OS01G0793900 PROTEIN"/>
    <property type="match status" value="1"/>
</dbReference>
<evidence type="ECO:0000313" key="1">
    <source>
        <dbReference type="EMBL" id="WMV46262.1"/>
    </source>
</evidence>
<gene>
    <name evidence="1" type="ORF">MTR67_039647</name>
</gene>
<dbReference type="PANTHER" id="PTHR33647">
    <property type="entry name" value="OS01G0793900 PROTEIN"/>
    <property type="match status" value="1"/>
</dbReference>
<keyword evidence="2" id="KW-1185">Reference proteome</keyword>
<organism evidence="1 2">
    <name type="scientific">Solanum verrucosum</name>
    <dbReference type="NCBI Taxonomy" id="315347"/>
    <lineage>
        <taxon>Eukaryota</taxon>
        <taxon>Viridiplantae</taxon>
        <taxon>Streptophyta</taxon>
        <taxon>Embryophyta</taxon>
        <taxon>Tracheophyta</taxon>
        <taxon>Spermatophyta</taxon>
        <taxon>Magnoliopsida</taxon>
        <taxon>eudicotyledons</taxon>
        <taxon>Gunneridae</taxon>
        <taxon>Pentapetalae</taxon>
        <taxon>asterids</taxon>
        <taxon>lamiids</taxon>
        <taxon>Solanales</taxon>
        <taxon>Solanaceae</taxon>
        <taxon>Solanoideae</taxon>
        <taxon>Solaneae</taxon>
        <taxon>Solanum</taxon>
    </lineage>
</organism>
<accession>A0AAF0ZNS4</accession>
<reference evidence="1" key="1">
    <citation type="submission" date="2023-08" db="EMBL/GenBank/DDBJ databases">
        <title>A de novo genome assembly of Solanum verrucosum Schlechtendal, a Mexican diploid species geographically isolated from the other diploid A-genome species in potato relatives.</title>
        <authorList>
            <person name="Hosaka K."/>
        </authorList>
    </citation>
    <scope>NUCLEOTIDE SEQUENCE</scope>
    <source>
        <tissue evidence="1">Young leaves</tissue>
    </source>
</reference>
<dbReference type="Proteomes" id="UP001234989">
    <property type="component" value="Chromosome 9"/>
</dbReference>
<evidence type="ECO:0000313" key="2">
    <source>
        <dbReference type="Proteomes" id="UP001234989"/>
    </source>
</evidence>
<dbReference type="EMBL" id="CP133620">
    <property type="protein sequence ID" value="WMV46262.1"/>
    <property type="molecule type" value="Genomic_DNA"/>
</dbReference>
<dbReference type="AlphaFoldDB" id="A0AAF0ZNS4"/>